<keyword evidence="6" id="KW-0325">Glycoprotein</keyword>
<dbReference type="GO" id="GO:0005164">
    <property type="term" value="F:tumor necrosis factor receptor binding"/>
    <property type="evidence" value="ECO:0007669"/>
    <property type="project" value="InterPro"/>
</dbReference>
<protein>
    <recommendedName>
        <fullName evidence="8">THD domain-containing protein</fullName>
    </recommendedName>
</protein>
<evidence type="ECO:0000313" key="9">
    <source>
        <dbReference type="EMBL" id="CAD7228836.1"/>
    </source>
</evidence>
<dbReference type="AlphaFoldDB" id="A0A7R8WGQ4"/>
<accession>A0A7R8WGQ4</accession>
<comment type="similarity">
    <text evidence="2">Belongs to the tumor necrosis factor family.</text>
</comment>
<keyword evidence="5" id="KW-1015">Disulfide bond</keyword>
<dbReference type="InterPro" id="IPR006052">
    <property type="entry name" value="TNF_dom"/>
</dbReference>
<evidence type="ECO:0000256" key="6">
    <source>
        <dbReference type="ARBA" id="ARBA00023180"/>
    </source>
</evidence>
<dbReference type="Pfam" id="PF00229">
    <property type="entry name" value="TNF"/>
    <property type="match status" value="1"/>
</dbReference>
<dbReference type="GO" id="GO:0016020">
    <property type="term" value="C:membrane"/>
    <property type="evidence" value="ECO:0007669"/>
    <property type="project" value="InterPro"/>
</dbReference>
<organism evidence="9">
    <name type="scientific">Cyprideis torosa</name>
    <dbReference type="NCBI Taxonomy" id="163714"/>
    <lineage>
        <taxon>Eukaryota</taxon>
        <taxon>Metazoa</taxon>
        <taxon>Ecdysozoa</taxon>
        <taxon>Arthropoda</taxon>
        <taxon>Crustacea</taxon>
        <taxon>Oligostraca</taxon>
        <taxon>Ostracoda</taxon>
        <taxon>Podocopa</taxon>
        <taxon>Podocopida</taxon>
        <taxon>Cytherocopina</taxon>
        <taxon>Cytheroidea</taxon>
        <taxon>Cytherideidae</taxon>
        <taxon>Cyprideis</taxon>
    </lineage>
</organism>
<feature type="region of interest" description="Disordered" evidence="7">
    <location>
        <begin position="1"/>
        <end position="48"/>
    </location>
</feature>
<dbReference type="GO" id="GO:0005615">
    <property type="term" value="C:extracellular space"/>
    <property type="evidence" value="ECO:0007669"/>
    <property type="project" value="UniProtKB-KW"/>
</dbReference>
<dbReference type="Gene3D" id="2.60.120.40">
    <property type="match status" value="1"/>
</dbReference>
<dbReference type="PANTHER" id="PTHR15151:SF24">
    <property type="entry name" value="A PROLIFERATION-INDUCING LIGAND-LIKE PROTEIN-RELATED"/>
    <property type="match status" value="1"/>
</dbReference>
<evidence type="ECO:0000256" key="4">
    <source>
        <dbReference type="ARBA" id="ARBA00022525"/>
    </source>
</evidence>
<comment type="subcellular location">
    <subcellularLocation>
        <location evidence="1">Secreted</location>
    </subcellularLocation>
</comment>
<keyword evidence="3" id="KW-0202">Cytokine</keyword>
<dbReference type="PROSITE" id="PS50049">
    <property type="entry name" value="THD_2"/>
    <property type="match status" value="1"/>
</dbReference>
<dbReference type="PANTHER" id="PTHR15151">
    <property type="entry name" value="PROTEIN EIGER"/>
    <property type="match status" value="1"/>
</dbReference>
<dbReference type="InterPro" id="IPR008983">
    <property type="entry name" value="Tumour_necrosis_fac-like_dom"/>
</dbReference>
<evidence type="ECO:0000256" key="5">
    <source>
        <dbReference type="ARBA" id="ARBA00023157"/>
    </source>
</evidence>
<dbReference type="EMBL" id="OB661722">
    <property type="protein sequence ID" value="CAD7228836.1"/>
    <property type="molecule type" value="Genomic_DNA"/>
</dbReference>
<proteinExistence type="inferred from homology"/>
<evidence type="ECO:0000256" key="7">
    <source>
        <dbReference type="SAM" id="MobiDB-lite"/>
    </source>
</evidence>
<evidence type="ECO:0000259" key="8">
    <source>
        <dbReference type="PROSITE" id="PS50049"/>
    </source>
</evidence>
<name>A0A7R8WGQ4_9CRUS</name>
<feature type="compositionally biased region" description="Pro residues" evidence="7">
    <location>
        <begin position="28"/>
        <end position="44"/>
    </location>
</feature>
<keyword evidence="4" id="KW-0964">Secreted</keyword>
<evidence type="ECO:0000256" key="3">
    <source>
        <dbReference type="ARBA" id="ARBA00022514"/>
    </source>
</evidence>
<feature type="compositionally biased region" description="Basic and acidic residues" evidence="7">
    <location>
        <begin position="16"/>
        <end position="27"/>
    </location>
</feature>
<reference evidence="9" key="1">
    <citation type="submission" date="2020-11" db="EMBL/GenBank/DDBJ databases">
        <authorList>
            <person name="Tran Van P."/>
        </authorList>
    </citation>
    <scope>NUCLEOTIDE SEQUENCE</scope>
</reference>
<dbReference type="OrthoDB" id="6159739at2759"/>
<evidence type="ECO:0000256" key="2">
    <source>
        <dbReference type="ARBA" id="ARBA00008670"/>
    </source>
</evidence>
<evidence type="ECO:0000256" key="1">
    <source>
        <dbReference type="ARBA" id="ARBA00004613"/>
    </source>
</evidence>
<dbReference type="InterPro" id="IPR021184">
    <property type="entry name" value="TNF_CS"/>
</dbReference>
<dbReference type="PROSITE" id="PS00251">
    <property type="entry name" value="THD_1"/>
    <property type="match status" value="1"/>
</dbReference>
<dbReference type="SUPFAM" id="SSF49842">
    <property type="entry name" value="TNF-like"/>
    <property type="match status" value="1"/>
</dbReference>
<feature type="domain" description="THD" evidence="8">
    <location>
        <begin position="243"/>
        <end position="389"/>
    </location>
</feature>
<dbReference type="GO" id="GO:0005125">
    <property type="term" value="F:cytokine activity"/>
    <property type="evidence" value="ECO:0007669"/>
    <property type="project" value="UniProtKB-KW"/>
</dbReference>
<dbReference type="GO" id="GO:0006955">
    <property type="term" value="P:immune response"/>
    <property type="evidence" value="ECO:0007669"/>
    <property type="project" value="InterPro"/>
</dbReference>
<sequence length="401" mass="45172">MSVLENHLIITSSTQKKTEPRRTKREAPPPAPPAPAAAAPPPPVSTLGIPIVENSYTSVRRAGNNARVQQESQEEDRSLRIYDNWISGEVHHPTDANVLHHPYKIIRKRKKSAASLVRNRQFVTPRPARSSATSLEELMRLKTRTEDMVAAARKARVKSTYSELITHQTQGKELKEKIPGASYKPTTSSWLRSLTPSTSPMLSSTPDLNHNPSTAYEYDWKKYQVPQSQSHAPKRHQKQHSMSFVHFHVDPESLNEGNPDYISNGRVKNTKQVYDSWVPAIWSDSIEAFNMVAFSKLRVKEEGVYLLYAQIHYIDDHDSSGYEILANGSPVAQCVVSAPTLHRVSKSNTCYTSTLISLEAGSSLYIKDIEPHRVSMRKGPNSFFGLLKVSNLRQMRIEHIT</sequence>
<dbReference type="InterPro" id="IPR051748">
    <property type="entry name" value="TNF_Ligand_Superfamily"/>
</dbReference>
<gene>
    <name evidence="9" type="ORF">CTOB1V02_LOCUS6714</name>
</gene>